<feature type="region of interest" description="Disordered" evidence="3">
    <location>
        <begin position="22"/>
        <end position="45"/>
    </location>
</feature>
<comment type="similarity">
    <text evidence="1">Belongs to the HAD-like hydrolase superfamily. S-2-haloalkanoic acid dehalogenase family.</text>
</comment>
<dbReference type="InterPro" id="IPR006328">
    <property type="entry name" value="2-HAD"/>
</dbReference>
<evidence type="ECO:0008006" key="6">
    <source>
        <dbReference type="Google" id="ProtNLM"/>
    </source>
</evidence>
<dbReference type="NCBIfam" id="TIGR01493">
    <property type="entry name" value="HAD-SF-IA-v2"/>
    <property type="match status" value="1"/>
</dbReference>
<dbReference type="InterPro" id="IPR036412">
    <property type="entry name" value="HAD-like_sf"/>
</dbReference>
<evidence type="ECO:0000256" key="1">
    <source>
        <dbReference type="ARBA" id="ARBA00008106"/>
    </source>
</evidence>
<evidence type="ECO:0000313" key="5">
    <source>
        <dbReference type="Proteomes" id="UP000664169"/>
    </source>
</evidence>
<feature type="compositionally biased region" description="Low complexity" evidence="3">
    <location>
        <begin position="24"/>
        <end position="38"/>
    </location>
</feature>
<gene>
    <name evidence="4" type="ORF">GOMPHAMPRED_001235</name>
</gene>
<dbReference type="EMBL" id="CAJPDQ010000012">
    <property type="protein sequence ID" value="CAF9917383.1"/>
    <property type="molecule type" value="Genomic_DNA"/>
</dbReference>
<dbReference type="PANTHER" id="PTHR43316:SF3">
    <property type="entry name" value="HALOACID DEHALOGENASE, TYPE II (AFU_ORTHOLOGUE AFUA_2G07750)-RELATED"/>
    <property type="match status" value="1"/>
</dbReference>
<dbReference type="Gene3D" id="1.10.150.240">
    <property type="entry name" value="Putative phosphatase, domain 2"/>
    <property type="match status" value="1"/>
</dbReference>
<dbReference type="NCBIfam" id="TIGR01428">
    <property type="entry name" value="HAD_type_II"/>
    <property type="match status" value="1"/>
</dbReference>
<dbReference type="Pfam" id="PF00702">
    <property type="entry name" value="Hydrolase"/>
    <property type="match status" value="1"/>
</dbReference>
<sequence>MTAANIAFAQVIPQSILPERVISNNNNNNNNNSKDNNNMTTDYSQSASHDGGQIILAFDLYGTILSTASISHALSKHFGQDRADGMAAMWRTLQLEYTWRLNSMGQYQPFSTVTRSSLLATLRSQGEILPEDDVGALLDEYNNLHLFPDVAGALKALPGIAGVEAYVFTNGTDGMVRSSLSGSPDLAPLANVFKDVVTVEEVRAFKPAPSVYWHLLTKVGKSREQAGDVWLVSGNAFDIVGARSLGLKGCWVDREGKGWTDACVDGKEPDLIVKGLHEVVEKIRRVQGN</sequence>
<dbReference type="GO" id="GO:0019120">
    <property type="term" value="F:hydrolase activity, acting on acid halide bonds, in C-halide compounds"/>
    <property type="evidence" value="ECO:0007669"/>
    <property type="project" value="InterPro"/>
</dbReference>
<dbReference type="PRINTS" id="PR00413">
    <property type="entry name" value="HADHALOGNASE"/>
</dbReference>
<dbReference type="InterPro" id="IPR023198">
    <property type="entry name" value="PGP-like_dom2"/>
</dbReference>
<keyword evidence="5" id="KW-1185">Reference proteome</keyword>
<accession>A0A8H3F8B0</accession>
<dbReference type="PANTHER" id="PTHR43316">
    <property type="entry name" value="HYDROLASE, HALOACID DELAHOGENASE-RELATED"/>
    <property type="match status" value="1"/>
</dbReference>
<organism evidence="4 5">
    <name type="scientific">Gomphillus americanus</name>
    <dbReference type="NCBI Taxonomy" id="1940652"/>
    <lineage>
        <taxon>Eukaryota</taxon>
        <taxon>Fungi</taxon>
        <taxon>Dikarya</taxon>
        <taxon>Ascomycota</taxon>
        <taxon>Pezizomycotina</taxon>
        <taxon>Lecanoromycetes</taxon>
        <taxon>OSLEUM clade</taxon>
        <taxon>Ostropomycetidae</taxon>
        <taxon>Ostropales</taxon>
        <taxon>Graphidaceae</taxon>
        <taxon>Gomphilloideae</taxon>
        <taxon>Gomphillus</taxon>
    </lineage>
</organism>
<dbReference type="OrthoDB" id="3256520at2759"/>
<dbReference type="InterPro" id="IPR023214">
    <property type="entry name" value="HAD_sf"/>
</dbReference>
<reference evidence="4" key="1">
    <citation type="submission" date="2021-03" db="EMBL/GenBank/DDBJ databases">
        <authorList>
            <person name="Tagirdzhanova G."/>
        </authorList>
    </citation>
    <scope>NUCLEOTIDE SEQUENCE</scope>
</reference>
<dbReference type="InterPro" id="IPR006439">
    <property type="entry name" value="HAD-SF_hydro_IA"/>
</dbReference>
<dbReference type="SFLD" id="SFLDG01129">
    <property type="entry name" value="C1.5:_HAD__Beta-PGM__Phosphata"/>
    <property type="match status" value="1"/>
</dbReference>
<dbReference type="SFLD" id="SFLDS00003">
    <property type="entry name" value="Haloacid_Dehalogenase"/>
    <property type="match status" value="1"/>
</dbReference>
<comment type="caution">
    <text evidence="4">The sequence shown here is derived from an EMBL/GenBank/DDBJ whole genome shotgun (WGS) entry which is preliminary data.</text>
</comment>
<dbReference type="SUPFAM" id="SSF56784">
    <property type="entry name" value="HAD-like"/>
    <property type="match status" value="1"/>
</dbReference>
<dbReference type="AlphaFoldDB" id="A0A8H3F8B0"/>
<protein>
    <recommendedName>
        <fullName evidence="6">Haloacid dehalogenase</fullName>
    </recommendedName>
</protein>
<proteinExistence type="inferred from homology"/>
<name>A0A8H3F8B0_9LECA</name>
<keyword evidence="2" id="KW-0378">Hydrolase</keyword>
<dbReference type="InterPro" id="IPR051540">
    <property type="entry name" value="S-2-haloacid_dehalogenase"/>
</dbReference>
<dbReference type="Gene3D" id="3.40.50.1000">
    <property type="entry name" value="HAD superfamily/HAD-like"/>
    <property type="match status" value="1"/>
</dbReference>
<evidence type="ECO:0000313" key="4">
    <source>
        <dbReference type="EMBL" id="CAF9917383.1"/>
    </source>
</evidence>
<evidence type="ECO:0000256" key="2">
    <source>
        <dbReference type="ARBA" id="ARBA00022801"/>
    </source>
</evidence>
<dbReference type="Proteomes" id="UP000664169">
    <property type="component" value="Unassembled WGS sequence"/>
</dbReference>
<evidence type="ECO:0000256" key="3">
    <source>
        <dbReference type="SAM" id="MobiDB-lite"/>
    </source>
</evidence>
<dbReference type="GO" id="GO:0016791">
    <property type="term" value="F:phosphatase activity"/>
    <property type="evidence" value="ECO:0007669"/>
    <property type="project" value="UniProtKB-ARBA"/>
</dbReference>